<keyword evidence="9" id="KW-0472">Membrane</keyword>
<reference evidence="11 12" key="1">
    <citation type="journal article" date="2020" name="ISME J.">
        <title>Uncovering the hidden diversity of litter-decomposition mechanisms in mushroom-forming fungi.</title>
        <authorList>
            <person name="Floudas D."/>
            <person name="Bentzer J."/>
            <person name="Ahren D."/>
            <person name="Johansson T."/>
            <person name="Persson P."/>
            <person name="Tunlid A."/>
        </authorList>
    </citation>
    <scope>NUCLEOTIDE SEQUENCE [LARGE SCALE GENOMIC DNA]</scope>
    <source>
        <strain evidence="11 12">CBS 661.87</strain>
    </source>
</reference>
<comment type="subcellular location">
    <subcellularLocation>
        <location evidence="1">Endoplasmic reticulum membrane</location>
        <topology evidence="1">Single-pass type I membrane protein</topology>
    </subcellularLocation>
</comment>
<dbReference type="GO" id="GO:0051082">
    <property type="term" value="F:unfolded protein binding"/>
    <property type="evidence" value="ECO:0007669"/>
    <property type="project" value="TreeGrafter"/>
</dbReference>
<evidence type="ECO:0000256" key="9">
    <source>
        <dbReference type="ARBA" id="ARBA00023136"/>
    </source>
</evidence>
<dbReference type="AlphaFoldDB" id="A0A8H5HGL3"/>
<evidence type="ECO:0000256" key="2">
    <source>
        <dbReference type="ARBA" id="ARBA00007149"/>
    </source>
</evidence>
<keyword evidence="12" id="KW-1185">Reference proteome</keyword>
<evidence type="ECO:0000256" key="5">
    <source>
        <dbReference type="ARBA" id="ARBA00022692"/>
    </source>
</evidence>
<dbReference type="OrthoDB" id="5327821at2759"/>
<feature type="chain" id="PRO_5034833097" description="Protein ROT1" evidence="10">
    <location>
        <begin position="21"/>
        <end position="243"/>
    </location>
</feature>
<feature type="signal peptide" evidence="10">
    <location>
        <begin position="1"/>
        <end position="20"/>
    </location>
</feature>
<evidence type="ECO:0000313" key="11">
    <source>
        <dbReference type="EMBL" id="KAF5382620.1"/>
    </source>
</evidence>
<keyword evidence="6 10" id="KW-0732">Signal</keyword>
<name>A0A8H5HGL3_9AGAR</name>
<keyword evidence="5" id="KW-0812">Transmembrane</keyword>
<dbReference type="PANTHER" id="PTHR28090">
    <property type="entry name" value="PROTEIN ROT1"/>
    <property type="match status" value="1"/>
</dbReference>
<dbReference type="PANTHER" id="PTHR28090:SF1">
    <property type="entry name" value="PROTEIN ROT1"/>
    <property type="match status" value="1"/>
</dbReference>
<proteinExistence type="inferred from homology"/>
<gene>
    <name evidence="11" type="ORF">D9615_002761</name>
</gene>
<keyword evidence="8" id="KW-1133">Transmembrane helix</keyword>
<sequence length="243" mass="26438">MILTPLVCLVIATLAPSVYSQTINYDLEHNATSIVGTWSSGSKNVMTGPNFANPANVSFNYPKTTGISYSFSQDGFYEIARYRFIGNGTTPTCITGVIGWVHGNYVLNSNGSITMVPLGDGYQQIQDPCAAVSNFLEDYNITETYKEWRIFQDPTTGYKLHLFQFDGAPLAPMFQISTTPNMLPTQLLRNIPVTTEEAGNGVKKPSRRSLKEKSNDAAASHHLALGLALSAGMVTLSIVSLLL</sequence>
<dbReference type="Pfam" id="PF10681">
    <property type="entry name" value="Rot1"/>
    <property type="match status" value="1"/>
</dbReference>
<comment type="caution">
    <text evidence="11">The sequence shown here is derived from an EMBL/GenBank/DDBJ whole genome shotgun (WGS) entry which is preliminary data.</text>
</comment>
<organism evidence="11 12">
    <name type="scientific">Tricholomella constricta</name>
    <dbReference type="NCBI Taxonomy" id="117010"/>
    <lineage>
        <taxon>Eukaryota</taxon>
        <taxon>Fungi</taxon>
        <taxon>Dikarya</taxon>
        <taxon>Basidiomycota</taxon>
        <taxon>Agaricomycotina</taxon>
        <taxon>Agaricomycetes</taxon>
        <taxon>Agaricomycetidae</taxon>
        <taxon>Agaricales</taxon>
        <taxon>Tricholomatineae</taxon>
        <taxon>Lyophyllaceae</taxon>
        <taxon>Tricholomella</taxon>
    </lineage>
</organism>
<accession>A0A8H5HGL3</accession>
<evidence type="ECO:0000313" key="12">
    <source>
        <dbReference type="Proteomes" id="UP000565441"/>
    </source>
</evidence>
<evidence type="ECO:0000256" key="7">
    <source>
        <dbReference type="ARBA" id="ARBA00022824"/>
    </source>
</evidence>
<dbReference type="EMBL" id="JAACJP010000008">
    <property type="protein sequence ID" value="KAF5382620.1"/>
    <property type="molecule type" value="Genomic_DNA"/>
</dbReference>
<evidence type="ECO:0000256" key="1">
    <source>
        <dbReference type="ARBA" id="ARBA00004115"/>
    </source>
</evidence>
<evidence type="ECO:0000256" key="3">
    <source>
        <dbReference type="ARBA" id="ARBA00016195"/>
    </source>
</evidence>
<evidence type="ECO:0000256" key="6">
    <source>
        <dbReference type="ARBA" id="ARBA00022729"/>
    </source>
</evidence>
<evidence type="ECO:0000256" key="4">
    <source>
        <dbReference type="ARBA" id="ARBA00017291"/>
    </source>
</evidence>
<dbReference type="GO" id="GO:0006458">
    <property type="term" value="P:'de novo' protein folding"/>
    <property type="evidence" value="ECO:0007669"/>
    <property type="project" value="InterPro"/>
</dbReference>
<evidence type="ECO:0000256" key="10">
    <source>
        <dbReference type="SAM" id="SignalP"/>
    </source>
</evidence>
<keyword evidence="7" id="KW-0256">Endoplasmic reticulum</keyword>
<protein>
    <recommendedName>
        <fullName evidence="4">Protein ROT1</fullName>
    </recommendedName>
    <alternativeName>
        <fullName evidence="3">Protein rot1</fullName>
    </alternativeName>
</protein>
<dbReference type="InterPro" id="IPR019623">
    <property type="entry name" value="Rot1"/>
</dbReference>
<dbReference type="Proteomes" id="UP000565441">
    <property type="component" value="Unassembled WGS sequence"/>
</dbReference>
<comment type="similarity">
    <text evidence="2">Belongs to the ROT1 family.</text>
</comment>
<evidence type="ECO:0000256" key="8">
    <source>
        <dbReference type="ARBA" id="ARBA00022989"/>
    </source>
</evidence>
<dbReference type="GO" id="GO:0005789">
    <property type="term" value="C:endoplasmic reticulum membrane"/>
    <property type="evidence" value="ECO:0007669"/>
    <property type="project" value="UniProtKB-SubCell"/>
</dbReference>